<dbReference type="SMART" id="SM00184">
    <property type="entry name" value="RING"/>
    <property type="match status" value="1"/>
</dbReference>
<feature type="compositionally biased region" description="Polar residues" evidence="5">
    <location>
        <begin position="297"/>
        <end position="308"/>
    </location>
</feature>
<dbReference type="EMBL" id="KQ760495">
    <property type="protein sequence ID" value="OAD60115.1"/>
    <property type="molecule type" value="Genomic_DNA"/>
</dbReference>
<dbReference type="OrthoDB" id="8062037at2759"/>
<dbReference type="Proteomes" id="UP000250275">
    <property type="component" value="Unassembled WGS sequence"/>
</dbReference>
<dbReference type="GO" id="GO:0090734">
    <property type="term" value="C:site of DNA damage"/>
    <property type="evidence" value="ECO:0007669"/>
    <property type="project" value="TreeGrafter"/>
</dbReference>
<feature type="coiled-coil region" evidence="4">
    <location>
        <begin position="199"/>
        <end position="260"/>
    </location>
</feature>
<keyword evidence="8" id="KW-1185">Reference proteome</keyword>
<feature type="compositionally biased region" description="Basic and acidic residues" evidence="5">
    <location>
        <begin position="314"/>
        <end position="327"/>
    </location>
</feature>
<proteinExistence type="predicted"/>
<keyword evidence="2" id="KW-0862">Zinc</keyword>
<dbReference type="PANTHER" id="PTHR46569:SF1">
    <property type="entry name" value="E3 UBIQUITIN-PROTEIN LIGASE RFWD3-RELATED"/>
    <property type="match status" value="1"/>
</dbReference>
<dbReference type="GO" id="GO:0005634">
    <property type="term" value="C:nucleus"/>
    <property type="evidence" value="ECO:0007669"/>
    <property type="project" value="TreeGrafter"/>
</dbReference>
<dbReference type="AlphaFoldDB" id="A0A310SFM6"/>
<dbReference type="InterPro" id="IPR001841">
    <property type="entry name" value="Znf_RING"/>
</dbReference>
<gene>
    <name evidence="7" type="ORF">WN48_06581</name>
</gene>
<dbReference type="Gene3D" id="3.30.40.10">
    <property type="entry name" value="Zinc/RING finger domain, C3HC4 (zinc finger)"/>
    <property type="match status" value="1"/>
</dbReference>
<keyword evidence="4" id="KW-0175">Coiled coil</keyword>
<evidence type="ECO:0000256" key="3">
    <source>
        <dbReference type="PROSITE-ProRule" id="PRU00175"/>
    </source>
</evidence>
<accession>A0A310SFM6</accession>
<dbReference type="InterPro" id="IPR052639">
    <property type="entry name" value="TRAIP_ubiq-protein_ligase"/>
</dbReference>
<protein>
    <submittedName>
        <fullName evidence="7">TRAF-interacting protein</fullName>
    </submittedName>
</protein>
<feature type="region of interest" description="Disordered" evidence="5">
    <location>
        <begin position="292"/>
        <end position="327"/>
    </location>
</feature>
<dbReference type="Gene3D" id="1.10.287.1490">
    <property type="match status" value="1"/>
</dbReference>
<feature type="coiled-coil region" evidence="4">
    <location>
        <begin position="99"/>
        <end position="133"/>
    </location>
</feature>
<feature type="domain" description="RING-type" evidence="6">
    <location>
        <begin position="5"/>
        <end position="46"/>
    </location>
</feature>
<keyword evidence="1 3" id="KW-0863">Zinc-finger</keyword>
<dbReference type="GO" id="GO:0008270">
    <property type="term" value="F:zinc ion binding"/>
    <property type="evidence" value="ECO:0007669"/>
    <property type="project" value="UniProtKB-KW"/>
</dbReference>
<feature type="compositionally biased region" description="Polar residues" evidence="5">
    <location>
        <begin position="394"/>
        <end position="405"/>
    </location>
</feature>
<dbReference type="GO" id="GO:0031297">
    <property type="term" value="P:replication fork processing"/>
    <property type="evidence" value="ECO:0007669"/>
    <property type="project" value="TreeGrafter"/>
</dbReference>
<name>A0A310SFM6_9HYME</name>
<dbReference type="PANTHER" id="PTHR46569">
    <property type="entry name" value="E3 UBIQUITIN-PROTEIN LIGASE TRAIP"/>
    <property type="match status" value="1"/>
</dbReference>
<dbReference type="GO" id="GO:0016567">
    <property type="term" value="P:protein ubiquitination"/>
    <property type="evidence" value="ECO:0007669"/>
    <property type="project" value="TreeGrafter"/>
</dbReference>
<dbReference type="InterPro" id="IPR013083">
    <property type="entry name" value="Znf_RING/FYVE/PHD"/>
</dbReference>
<dbReference type="Pfam" id="PF13639">
    <property type="entry name" value="zf-RING_2"/>
    <property type="match status" value="1"/>
</dbReference>
<evidence type="ECO:0000256" key="1">
    <source>
        <dbReference type="ARBA" id="ARBA00022771"/>
    </source>
</evidence>
<dbReference type="GO" id="GO:0061630">
    <property type="term" value="F:ubiquitin protein ligase activity"/>
    <property type="evidence" value="ECO:0007669"/>
    <property type="project" value="TreeGrafter"/>
</dbReference>
<feature type="compositionally biased region" description="Basic and acidic residues" evidence="5">
    <location>
        <begin position="359"/>
        <end position="371"/>
    </location>
</feature>
<sequence length="405" mass="46631">MNVICSICSDQLIQSDDIFYTRCGHVFHLHCLTPWLERSKSCPQCREKVTQSRIHRLYFTFSSNEVVESQGSTLQGKVDSLKFQILLKEKDIQYYSSKNVTLEKQNAGLKQEVRKVESEINKKNSAIHALKEQINYFKKQSSDCDYLRKEIVELKSKIEDLRPIKVLLHAAVTDVSKMIGKTKDPETLTVYISVMKKELIESFNKCKQLRMSVKKLQEELAKANAKSNTSVEQLDVEEKLTFLESKNRALQKRVDELEEIFYINEKYNSEFEIQKAEKKNDISTENLTEKALEQNNHETSSGSSVNCTTKRKIEKTSNTKSVQEKMHYSQIENDATDSEIDFINCSSSKNSPIASKKLKLPEDDTLNKNDNKFSNSSISKKKNKNKREKVSGIENKQNSHVIDLT</sequence>
<keyword evidence="1 3" id="KW-0479">Metal-binding</keyword>
<reference evidence="7 8" key="1">
    <citation type="submission" date="2015-07" db="EMBL/GenBank/DDBJ databases">
        <title>The genome of Eufriesea mexicana.</title>
        <authorList>
            <person name="Pan H."/>
            <person name="Kapheim K."/>
        </authorList>
    </citation>
    <scope>NUCLEOTIDE SEQUENCE [LARGE SCALE GENOMIC DNA]</scope>
    <source>
        <strain evidence="7">0111107269</strain>
        <tissue evidence="7">Whole body</tissue>
    </source>
</reference>
<evidence type="ECO:0000256" key="4">
    <source>
        <dbReference type="SAM" id="Coils"/>
    </source>
</evidence>
<evidence type="ECO:0000256" key="5">
    <source>
        <dbReference type="SAM" id="MobiDB-lite"/>
    </source>
</evidence>
<dbReference type="PROSITE" id="PS50089">
    <property type="entry name" value="ZF_RING_2"/>
    <property type="match status" value="1"/>
</dbReference>
<evidence type="ECO:0000259" key="6">
    <source>
        <dbReference type="PROSITE" id="PS50089"/>
    </source>
</evidence>
<evidence type="ECO:0000256" key="2">
    <source>
        <dbReference type="ARBA" id="ARBA00022833"/>
    </source>
</evidence>
<feature type="region of interest" description="Disordered" evidence="5">
    <location>
        <begin position="351"/>
        <end position="405"/>
    </location>
</feature>
<evidence type="ECO:0000313" key="7">
    <source>
        <dbReference type="EMBL" id="OAD60115.1"/>
    </source>
</evidence>
<evidence type="ECO:0000313" key="8">
    <source>
        <dbReference type="Proteomes" id="UP000250275"/>
    </source>
</evidence>
<dbReference type="SUPFAM" id="SSF57850">
    <property type="entry name" value="RING/U-box"/>
    <property type="match status" value="1"/>
</dbReference>
<organism evidence="7 8">
    <name type="scientific">Eufriesea mexicana</name>
    <dbReference type="NCBI Taxonomy" id="516756"/>
    <lineage>
        <taxon>Eukaryota</taxon>
        <taxon>Metazoa</taxon>
        <taxon>Ecdysozoa</taxon>
        <taxon>Arthropoda</taxon>
        <taxon>Hexapoda</taxon>
        <taxon>Insecta</taxon>
        <taxon>Pterygota</taxon>
        <taxon>Neoptera</taxon>
        <taxon>Endopterygota</taxon>
        <taxon>Hymenoptera</taxon>
        <taxon>Apocrita</taxon>
        <taxon>Aculeata</taxon>
        <taxon>Apoidea</taxon>
        <taxon>Anthophila</taxon>
        <taxon>Apidae</taxon>
        <taxon>Eufriesea</taxon>
    </lineage>
</organism>